<dbReference type="Pfam" id="PF11672">
    <property type="entry name" value="DUF3268"/>
    <property type="match status" value="1"/>
</dbReference>
<name>A0A139X944_9CYAN</name>
<dbReference type="Proteomes" id="UP000076925">
    <property type="component" value="Unassembled WGS sequence"/>
</dbReference>
<organism evidence="1 2">
    <name type="scientific">Scytonema hofmannii PCC 7110</name>
    <dbReference type="NCBI Taxonomy" id="128403"/>
    <lineage>
        <taxon>Bacteria</taxon>
        <taxon>Bacillati</taxon>
        <taxon>Cyanobacteriota</taxon>
        <taxon>Cyanophyceae</taxon>
        <taxon>Nostocales</taxon>
        <taxon>Scytonemataceae</taxon>
        <taxon>Scytonema</taxon>
    </lineage>
</organism>
<dbReference type="RefSeq" id="WP_017741552.1">
    <property type="nucleotide sequence ID" value="NZ_KQ976354.1"/>
</dbReference>
<evidence type="ECO:0000313" key="1">
    <source>
        <dbReference type="EMBL" id="KYC41175.1"/>
    </source>
</evidence>
<evidence type="ECO:0000313" key="2">
    <source>
        <dbReference type="Proteomes" id="UP000076925"/>
    </source>
</evidence>
<sequence length="128" mass="14738">MMMNCPYCGSSVSNVDASVVYQVPGYGRLWLCDNYPVCDAYVGAHSQNNAPKGTLANRQLRHWRRNAHACFDPIWKSGKMSRKKAYKWLCEQMGLTREKAHIAMFDEQQCRQLIKLCFLRNEQAETGD</sequence>
<dbReference type="OrthoDB" id="1028010at2"/>
<comment type="caution">
    <text evidence="1">The sequence shown here is derived from an EMBL/GenBank/DDBJ whole genome shotgun (WGS) entry which is preliminary data.</text>
</comment>
<keyword evidence="2" id="KW-1185">Reference proteome</keyword>
<dbReference type="InterPro" id="IPR021686">
    <property type="entry name" value="DUF3268"/>
</dbReference>
<dbReference type="AlphaFoldDB" id="A0A139X944"/>
<proteinExistence type="predicted"/>
<protein>
    <submittedName>
        <fullName evidence="1">Uncharacterized protein</fullName>
    </submittedName>
</protein>
<reference evidence="1 2" key="1">
    <citation type="journal article" date="2013" name="Genome Biol. Evol.">
        <title>Genomes of Stigonematalean cyanobacteria (subsection V) and the evolution of oxygenic photosynthesis from prokaryotes to plastids.</title>
        <authorList>
            <person name="Dagan T."/>
            <person name="Roettger M."/>
            <person name="Stucken K."/>
            <person name="Landan G."/>
            <person name="Koch R."/>
            <person name="Major P."/>
            <person name="Gould S.B."/>
            <person name="Goremykin V.V."/>
            <person name="Rippka R."/>
            <person name="Tandeau de Marsac N."/>
            <person name="Gugger M."/>
            <person name="Lockhart P.J."/>
            <person name="Allen J.F."/>
            <person name="Brune I."/>
            <person name="Maus I."/>
            <person name="Puhler A."/>
            <person name="Martin W.F."/>
        </authorList>
    </citation>
    <scope>NUCLEOTIDE SEQUENCE [LARGE SCALE GENOMIC DNA]</scope>
    <source>
        <strain evidence="1 2">PCC 7110</strain>
    </source>
</reference>
<accession>A0A139X944</accession>
<gene>
    <name evidence="1" type="ORF">WA1_03560</name>
</gene>
<dbReference type="EMBL" id="ANNX02000023">
    <property type="protein sequence ID" value="KYC41175.1"/>
    <property type="molecule type" value="Genomic_DNA"/>
</dbReference>